<dbReference type="EMBL" id="GISG01269019">
    <property type="protein sequence ID" value="MBA4675854.1"/>
    <property type="molecule type" value="Transcribed_RNA"/>
</dbReference>
<evidence type="ECO:0000256" key="1">
    <source>
        <dbReference type="SAM" id="Phobius"/>
    </source>
</evidence>
<keyword evidence="1" id="KW-0812">Transmembrane</keyword>
<reference evidence="2" key="2">
    <citation type="submission" date="2020-07" db="EMBL/GenBank/DDBJ databases">
        <authorList>
            <person name="Vera ALvarez R."/>
            <person name="Arias-Moreno D.M."/>
            <person name="Jimenez-Jacinto V."/>
            <person name="Jimenez-Bremont J.F."/>
            <person name="Swaminathan K."/>
            <person name="Moose S.P."/>
            <person name="Guerrero-Gonzalez M.L."/>
            <person name="Marino-Ramirez L."/>
            <person name="Landsman D."/>
            <person name="Rodriguez-Kessler M."/>
            <person name="Delgado-Sanchez P."/>
        </authorList>
    </citation>
    <scope>NUCLEOTIDE SEQUENCE</scope>
    <source>
        <tissue evidence="2">Cladode</tissue>
    </source>
</reference>
<organism evidence="2">
    <name type="scientific">Opuntia streptacantha</name>
    <name type="common">Prickly pear cactus</name>
    <name type="synonym">Opuntia cardona</name>
    <dbReference type="NCBI Taxonomy" id="393608"/>
    <lineage>
        <taxon>Eukaryota</taxon>
        <taxon>Viridiplantae</taxon>
        <taxon>Streptophyta</taxon>
        <taxon>Embryophyta</taxon>
        <taxon>Tracheophyta</taxon>
        <taxon>Spermatophyta</taxon>
        <taxon>Magnoliopsida</taxon>
        <taxon>eudicotyledons</taxon>
        <taxon>Gunneridae</taxon>
        <taxon>Pentapetalae</taxon>
        <taxon>Caryophyllales</taxon>
        <taxon>Cactineae</taxon>
        <taxon>Cactaceae</taxon>
        <taxon>Opuntioideae</taxon>
        <taxon>Opuntia</taxon>
    </lineage>
</organism>
<protein>
    <submittedName>
        <fullName evidence="2">Uncharacterized protein</fullName>
    </submittedName>
</protein>
<reference evidence="2" key="1">
    <citation type="journal article" date="2013" name="J. Plant Res.">
        <title>Effect of fungi and light on seed germination of three Opuntia species from semiarid lands of central Mexico.</title>
        <authorList>
            <person name="Delgado-Sanchez P."/>
            <person name="Jimenez-Bremont J.F."/>
            <person name="Guerrero-Gonzalez Mde L."/>
            <person name="Flores J."/>
        </authorList>
    </citation>
    <scope>NUCLEOTIDE SEQUENCE</scope>
    <source>
        <tissue evidence="2">Cladode</tissue>
    </source>
</reference>
<accession>A0A7C9ASR0</accession>
<name>A0A7C9ASR0_OPUST</name>
<keyword evidence="1" id="KW-1133">Transmembrane helix</keyword>
<dbReference type="AlphaFoldDB" id="A0A7C9ASR0"/>
<proteinExistence type="predicted"/>
<dbReference type="EMBL" id="GISG01269014">
    <property type="protein sequence ID" value="MBA4675852.1"/>
    <property type="molecule type" value="Transcribed_RNA"/>
</dbReference>
<feature type="transmembrane region" description="Helical" evidence="1">
    <location>
        <begin position="12"/>
        <end position="30"/>
    </location>
</feature>
<sequence length="147" mass="16928">MEPNPSNNSLIWVNKAFILINAIKLLYFSLQTASNLVRTPHILKRPAKRRQYLTRLSKYQSLTSTFTVSVVPLASIVELITQGTQAIHVSSSTITSVDLKIELAISRKHNNTTLNPSLWPNTYRPMMPRHYLPPPYLRWTQHFTNRT</sequence>
<keyword evidence="1" id="KW-0472">Membrane</keyword>
<evidence type="ECO:0000313" key="2">
    <source>
        <dbReference type="EMBL" id="MBA4675852.1"/>
    </source>
</evidence>